<dbReference type="InterPro" id="IPR011250">
    <property type="entry name" value="OMP/PagP_B-barrel"/>
</dbReference>
<dbReference type="KEGG" id="ome:OLMES_4921"/>
<dbReference type="SUPFAM" id="SSF56925">
    <property type="entry name" value="OMPA-like"/>
    <property type="match status" value="1"/>
</dbReference>
<evidence type="ECO:0000259" key="3">
    <source>
        <dbReference type="Pfam" id="PF13505"/>
    </source>
</evidence>
<organism evidence="4 5">
    <name type="scientific">Oleiphilus messinensis</name>
    <dbReference type="NCBI Taxonomy" id="141451"/>
    <lineage>
        <taxon>Bacteria</taxon>
        <taxon>Pseudomonadati</taxon>
        <taxon>Pseudomonadota</taxon>
        <taxon>Gammaproteobacteria</taxon>
        <taxon>Oceanospirillales</taxon>
        <taxon>Oleiphilaceae</taxon>
        <taxon>Oleiphilus</taxon>
    </lineage>
</organism>
<dbReference type="Gene3D" id="2.40.160.20">
    <property type="match status" value="1"/>
</dbReference>
<proteinExistence type="predicted"/>
<accession>A0A1Y0IFK1</accession>
<protein>
    <recommendedName>
        <fullName evidence="3">Outer membrane protein beta-barrel domain-containing protein</fullName>
    </recommendedName>
</protein>
<evidence type="ECO:0000256" key="2">
    <source>
        <dbReference type="SAM" id="SignalP"/>
    </source>
</evidence>
<evidence type="ECO:0000313" key="5">
    <source>
        <dbReference type="Proteomes" id="UP000196027"/>
    </source>
</evidence>
<dbReference type="Pfam" id="PF13505">
    <property type="entry name" value="OMP_b-brl"/>
    <property type="match status" value="1"/>
</dbReference>
<feature type="signal peptide" evidence="2">
    <location>
        <begin position="1"/>
        <end position="24"/>
    </location>
</feature>
<feature type="domain" description="Outer membrane protein beta-barrel" evidence="3">
    <location>
        <begin position="23"/>
        <end position="193"/>
    </location>
</feature>
<gene>
    <name evidence="4" type="ORF">OLMES_4921</name>
</gene>
<keyword evidence="1 2" id="KW-0732">Signal</keyword>
<keyword evidence="5" id="KW-1185">Reference proteome</keyword>
<dbReference type="EMBL" id="CP021425">
    <property type="protein sequence ID" value="ARU58909.1"/>
    <property type="molecule type" value="Genomic_DNA"/>
</dbReference>
<dbReference type="RefSeq" id="WP_087463635.1">
    <property type="nucleotide sequence ID" value="NZ_CP021425.1"/>
</dbReference>
<dbReference type="InterPro" id="IPR027385">
    <property type="entry name" value="Beta-barrel_OMP"/>
</dbReference>
<dbReference type="Proteomes" id="UP000196027">
    <property type="component" value="Chromosome"/>
</dbReference>
<reference evidence="4 5" key="1">
    <citation type="submission" date="2017-05" db="EMBL/GenBank/DDBJ databases">
        <title>Genomic insights into alkan degradation activity of Oleiphilus messinensis.</title>
        <authorList>
            <person name="Kozyavkin S.A."/>
            <person name="Slesarev A.I."/>
            <person name="Golyshin P.N."/>
            <person name="Korzhenkov A."/>
            <person name="Golyshina O.N."/>
            <person name="Toshchakov S.V."/>
        </authorList>
    </citation>
    <scope>NUCLEOTIDE SEQUENCE [LARGE SCALE GENOMIC DNA]</scope>
    <source>
        <strain evidence="4 5">ME102</strain>
    </source>
</reference>
<sequence>MIQTTCTKQHILKLITSASVISLAAMNCSAATTEHYESGLLSNDELQHYLGVSFGHASVDNDSFAGDYSVNSLDLRYGVDIPSYYMGVESRLGWGSKDWLGDRRFEMKSYFSLYAKPQISIGPLSVYGLLGGSIAKLTEDRVVCGINNLGQEICRAVRNSSRELGFSYGIGTEVEIGQIGINLEYTEVLDTTSYDISRPAIGITFNLDI</sequence>
<evidence type="ECO:0000256" key="1">
    <source>
        <dbReference type="ARBA" id="ARBA00022729"/>
    </source>
</evidence>
<dbReference type="AlphaFoldDB" id="A0A1Y0IFK1"/>
<evidence type="ECO:0000313" key="4">
    <source>
        <dbReference type="EMBL" id="ARU58909.1"/>
    </source>
</evidence>
<feature type="chain" id="PRO_5012282019" description="Outer membrane protein beta-barrel domain-containing protein" evidence="2">
    <location>
        <begin position="25"/>
        <end position="209"/>
    </location>
</feature>
<name>A0A1Y0IFK1_9GAMM</name>
<dbReference type="OrthoDB" id="6115907at2"/>